<evidence type="ECO:0000256" key="4">
    <source>
        <dbReference type="ARBA" id="ARBA00023136"/>
    </source>
</evidence>
<dbReference type="STRING" id="5539.A0A3E2GYX9"/>
<evidence type="ECO:0000256" key="5">
    <source>
        <dbReference type="SAM" id="MobiDB-lite"/>
    </source>
</evidence>
<accession>A0A3E2GYX9</accession>
<comment type="subcellular location">
    <subcellularLocation>
        <location evidence="1">Membrane</location>
        <topology evidence="1">Multi-pass membrane protein</topology>
    </subcellularLocation>
</comment>
<protein>
    <submittedName>
        <fullName evidence="7">Uncharacterized protein</fullName>
    </submittedName>
</protein>
<evidence type="ECO:0000313" key="8">
    <source>
        <dbReference type="Proteomes" id="UP000258309"/>
    </source>
</evidence>
<keyword evidence="3 6" id="KW-1133">Transmembrane helix</keyword>
<dbReference type="SUPFAM" id="SSF144083">
    <property type="entry name" value="Magnesium transport protein CorA, transmembrane region"/>
    <property type="match status" value="1"/>
</dbReference>
<keyword evidence="4 6" id="KW-0472">Membrane</keyword>
<dbReference type="Pfam" id="PF01544">
    <property type="entry name" value="CorA"/>
    <property type="match status" value="1"/>
</dbReference>
<sequence length="563" mass="63133">MVPRSPNRGGEAGDGDLTIEGNPEEENTVERYVACVKTHAQRPKDAFLYSGESYKHLADFLSAQPQNEYPGRYQIQAPGFSHVCVTQICSTDKRLSRVEYDGTADVTKYAAHPLVEGSGAQIIFLRGYSSPAWLSLLGARHRIDPEFFRRHLDFQQLKPHYDLPILPSACSNIIRLRVTTICNRDIPISLNNVKLARAEDLEATQKHQKHIGNSKTIGNSIIRRYSIHNEAVFSFEQDISISIKMRSGGWTALVWLDCGRDISQSHEQPWLIRAPSSQTSPGTCLPTVPHKHKVALLNQGAANEEENSNPSALVQDFQEKIPIRSSAQNISQLPVHYGGSLDLNLMRKSCIYGLSEVFAFVACSENQFQNFLSSQISNSIRSYVGSEELCINDLNYTRILLEEHIQHLQQTLIAINRGEKSGWMVGSLKTKGTPILPDFTPEKTASSDLMVDFEYLLTRANALSTRCTEGVDAIVKYIQLKESKKAIQRTESAHKLTLLAFLFLPISLTTSFFGMNFREFGQGHLSIWIAIVATVPVLGLSLILCFWENISWWCKKWLGGSFK</sequence>
<organism evidence="7 8">
    <name type="scientific">Scytalidium lignicola</name>
    <name type="common">Hyphomycete</name>
    <dbReference type="NCBI Taxonomy" id="5539"/>
    <lineage>
        <taxon>Eukaryota</taxon>
        <taxon>Fungi</taxon>
        <taxon>Dikarya</taxon>
        <taxon>Ascomycota</taxon>
        <taxon>Pezizomycotina</taxon>
        <taxon>Leotiomycetes</taxon>
        <taxon>Leotiomycetes incertae sedis</taxon>
        <taxon>Scytalidium</taxon>
    </lineage>
</organism>
<feature type="region of interest" description="Disordered" evidence="5">
    <location>
        <begin position="1"/>
        <end position="24"/>
    </location>
</feature>
<dbReference type="GO" id="GO:0046873">
    <property type="term" value="F:metal ion transmembrane transporter activity"/>
    <property type="evidence" value="ECO:0007669"/>
    <property type="project" value="InterPro"/>
</dbReference>
<gene>
    <name evidence="7" type="ORF">B7463_g9992</name>
</gene>
<evidence type="ECO:0000256" key="1">
    <source>
        <dbReference type="ARBA" id="ARBA00004141"/>
    </source>
</evidence>
<dbReference type="Gene3D" id="1.20.58.340">
    <property type="entry name" value="Magnesium transport protein CorA, transmembrane region"/>
    <property type="match status" value="1"/>
</dbReference>
<feature type="transmembrane region" description="Helical" evidence="6">
    <location>
        <begin position="527"/>
        <end position="547"/>
    </location>
</feature>
<evidence type="ECO:0000313" key="7">
    <source>
        <dbReference type="EMBL" id="RFU26346.1"/>
    </source>
</evidence>
<evidence type="ECO:0000256" key="6">
    <source>
        <dbReference type="SAM" id="Phobius"/>
    </source>
</evidence>
<keyword evidence="2 6" id="KW-0812">Transmembrane</keyword>
<dbReference type="AlphaFoldDB" id="A0A3E2GYX9"/>
<name>A0A3E2GYX9_SCYLI</name>
<dbReference type="InterPro" id="IPR002523">
    <property type="entry name" value="MgTranspt_CorA/ZnTranspt_ZntB"/>
</dbReference>
<proteinExistence type="predicted"/>
<evidence type="ECO:0000256" key="3">
    <source>
        <dbReference type="ARBA" id="ARBA00022989"/>
    </source>
</evidence>
<dbReference type="OMA" id="DPFYALH"/>
<feature type="transmembrane region" description="Helical" evidence="6">
    <location>
        <begin position="496"/>
        <end position="515"/>
    </location>
</feature>
<dbReference type="GO" id="GO:0016020">
    <property type="term" value="C:membrane"/>
    <property type="evidence" value="ECO:0007669"/>
    <property type="project" value="UniProtKB-SubCell"/>
</dbReference>
<dbReference type="InterPro" id="IPR045863">
    <property type="entry name" value="CorA_TM1_TM2"/>
</dbReference>
<reference evidence="7 8" key="1">
    <citation type="submission" date="2018-05" db="EMBL/GenBank/DDBJ databases">
        <title>Draft genome sequence of Scytalidium lignicola DSM 105466, a ubiquitous saprotrophic fungus.</title>
        <authorList>
            <person name="Buettner E."/>
            <person name="Gebauer A.M."/>
            <person name="Hofrichter M."/>
            <person name="Liers C."/>
            <person name="Kellner H."/>
        </authorList>
    </citation>
    <scope>NUCLEOTIDE SEQUENCE [LARGE SCALE GENOMIC DNA]</scope>
    <source>
        <strain evidence="7 8">DSM 105466</strain>
    </source>
</reference>
<dbReference type="EMBL" id="NCSJ02000268">
    <property type="protein sequence ID" value="RFU26346.1"/>
    <property type="molecule type" value="Genomic_DNA"/>
</dbReference>
<dbReference type="OrthoDB" id="3231000at2759"/>
<evidence type="ECO:0000256" key="2">
    <source>
        <dbReference type="ARBA" id="ARBA00022692"/>
    </source>
</evidence>
<feature type="non-terminal residue" evidence="7">
    <location>
        <position position="1"/>
    </location>
</feature>
<comment type="caution">
    <text evidence="7">The sequence shown here is derived from an EMBL/GenBank/DDBJ whole genome shotgun (WGS) entry which is preliminary data.</text>
</comment>
<keyword evidence="8" id="KW-1185">Reference proteome</keyword>
<feature type="non-terminal residue" evidence="7">
    <location>
        <position position="563"/>
    </location>
</feature>
<dbReference type="Proteomes" id="UP000258309">
    <property type="component" value="Unassembled WGS sequence"/>
</dbReference>